<keyword evidence="9" id="KW-1185">Reference proteome</keyword>
<dbReference type="InterPro" id="IPR042241">
    <property type="entry name" value="GCP_C_sf"/>
</dbReference>
<evidence type="ECO:0000256" key="1">
    <source>
        <dbReference type="ARBA" id="ARBA00004245"/>
    </source>
</evidence>
<evidence type="ECO:0000256" key="3">
    <source>
        <dbReference type="ARBA" id="ARBA00022490"/>
    </source>
</evidence>
<proteinExistence type="inferred from homology"/>
<dbReference type="PANTHER" id="PTHR19302">
    <property type="entry name" value="GAMMA TUBULIN COMPLEX PROTEIN"/>
    <property type="match status" value="1"/>
</dbReference>
<dbReference type="InterPro" id="IPR040457">
    <property type="entry name" value="GCP_C"/>
</dbReference>
<dbReference type="KEGG" id="tva:4774513"/>
<reference evidence="8" key="2">
    <citation type="journal article" date="2007" name="Science">
        <title>Draft genome sequence of the sexually transmitted pathogen Trichomonas vaginalis.</title>
        <authorList>
            <person name="Carlton J.M."/>
            <person name="Hirt R.P."/>
            <person name="Silva J.C."/>
            <person name="Delcher A.L."/>
            <person name="Schatz M."/>
            <person name="Zhao Q."/>
            <person name="Wortman J.R."/>
            <person name="Bidwell S.L."/>
            <person name="Alsmark U.C.M."/>
            <person name="Besteiro S."/>
            <person name="Sicheritz-Ponten T."/>
            <person name="Noel C.J."/>
            <person name="Dacks J.B."/>
            <person name="Foster P.G."/>
            <person name="Simillion C."/>
            <person name="Van de Peer Y."/>
            <person name="Miranda-Saavedra D."/>
            <person name="Barton G.J."/>
            <person name="Westrop G.D."/>
            <person name="Mueller S."/>
            <person name="Dessi D."/>
            <person name="Fiori P.L."/>
            <person name="Ren Q."/>
            <person name="Paulsen I."/>
            <person name="Zhang H."/>
            <person name="Bastida-Corcuera F.D."/>
            <person name="Simoes-Barbosa A."/>
            <person name="Brown M.T."/>
            <person name="Hayes R.D."/>
            <person name="Mukherjee M."/>
            <person name="Okumura C.Y."/>
            <person name="Schneider R."/>
            <person name="Smith A.J."/>
            <person name="Vanacova S."/>
            <person name="Villalvazo M."/>
            <person name="Haas B.J."/>
            <person name="Pertea M."/>
            <person name="Feldblyum T.V."/>
            <person name="Utterback T.R."/>
            <person name="Shu C.L."/>
            <person name="Osoegawa K."/>
            <person name="de Jong P.J."/>
            <person name="Hrdy I."/>
            <person name="Horvathova L."/>
            <person name="Zubacova Z."/>
            <person name="Dolezal P."/>
            <person name="Malik S.B."/>
            <person name="Logsdon J.M. Jr."/>
            <person name="Henze K."/>
            <person name="Gupta A."/>
            <person name="Wang C.C."/>
            <person name="Dunne R.L."/>
            <person name="Upcroft J.A."/>
            <person name="Upcroft P."/>
            <person name="White O."/>
            <person name="Salzberg S.L."/>
            <person name="Tang P."/>
            <person name="Chiu C.-H."/>
            <person name="Lee Y.-S."/>
            <person name="Embley T.M."/>
            <person name="Coombs G.H."/>
            <person name="Mottram J.C."/>
            <person name="Tachezy J."/>
            <person name="Fraser-Liggett C.M."/>
            <person name="Johnson P.J."/>
        </authorList>
    </citation>
    <scope>NUCLEOTIDE SEQUENCE [LARGE SCALE GENOMIC DNA]</scope>
    <source>
        <strain evidence="8">G3</strain>
    </source>
</reference>
<dbReference type="Pfam" id="PF17681">
    <property type="entry name" value="GCP_N_terminal"/>
    <property type="match status" value="1"/>
</dbReference>
<dbReference type="FunFam" id="1.20.120.1900:FF:000036">
    <property type="entry name" value="Spindle pole body component"/>
    <property type="match status" value="1"/>
</dbReference>
<sequence>MNPPEEKLILKLAKHILQTKDEMELTHAMEYASVIFQAKIFQTSNKNIEFYSRKWKGLLSDESRQKLTQIQNTISSKPHPILKIIDLLARSEKPTKDIQLPPERKRFSLAISEKDLIFELITLLQCGNGNTIKYEDGKFVISSEISPQFLKVTLKILSTVQCIHELSQSREKLTGIVGQTLSIHIMSEVSKYIEYISKYNYEKTTLIQLQSYLLTPETENIHALTFIYFSIVKSSSNYMAAIALLNGHGNPYVSNLANKLTEACYSAILEFIQSWVIHGIIDDPYHEFFIEEDHSVNVKMKDPASWWTTQYTLVVDKIPPKFFDKETLMMILSCGKALNFIKEFKTNNFNEGYVPFKGKFFDLSMVDSFLMTSMNAVINLIIRENWLLGHLKVINDFMLFCRGDFATSLFYAINESDDISSVYILTRALKGIDFGKCYTNKLTGENLINYLDYKKNDSNVLASLVYKTKDPITTVVGLRAMKLYERFSKFVWRIRSIQLTLSNGWKFHRIPLFVEEEYIGGIGDTISGADLVSKIAGMRFNFLFASASLNEWISSDVILSNRKEMETQIQNATTFDQIIHYHKRYLHQLKRGFLLTEEFAQAQTALAQLVDVFDQFIALVKDIYSYFDDCDAHYQYILNGGEDEFQDSPDAEFDEFNQSLDLIQHTFNTKLKVLHAKVTQNLGIPEFSHLELRLLSCLKSSEKESQ</sequence>
<dbReference type="GO" id="GO:0051225">
    <property type="term" value="P:spindle assembly"/>
    <property type="evidence" value="ECO:0000318"/>
    <property type="project" value="GO_Central"/>
</dbReference>
<dbReference type="Pfam" id="PF04130">
    <property type="entry name" value="GCP_C_terminal"/>
    <property type="match status" value="1"/>
</dbReference>
<dbReference type="GO" id="GO:0031122">
    <property type="term" value="P:cytoplasmic microtubule organization"/>
    <property type="evidence" value="ECO:0000318"/>
    <property type="project" value="GO_Central"/>
</dbReference>
<accession>A2DSV4</accession>
<dbReference type="GO" id="GO:0000922">
    <property type="term" value="C:spindle pole"/>
    <property type="evidence" value="ECO:0007669"/>
    <property type="project" value="InterPro"/>
</dbReference>
<evidence type="ECO:0000313" key="8">
    <source>
        <dbReference type="EMBL" id="EAY16503.1"/>
    </source>
</evidence>
<dbReference type="GO" id="GO:0007020">
    <property type="term" value="P:microtubule nucleation"/>
    <property type="evidence" value="ECO:0000318"/>
    <property type="project" value="GO_Central"/>
</dbReference>
<dbReference type="InterPro" id="IPR007259">
    <property type="entry name" value="GCP"/>
</dbReference>
<evidence type="ECO:0000256" key="4">
    <source>
        <dbReference type="ARBA" id="ARBA00022701"/>
    </source>
</evidence>
<dbReference type="RefSeq" id="XP_001328726.1">
    <property type="nucleotide sequence ID" value="XM_001328691.1"/>
</dbReference>
<evidence type="ECO:0000313" key="9">
    <source>
        <dbReference type="Proteomes" id="UP000001542"/>
    </source>
</evidence>
<gene>
    <name evidence="8" type="ORF">TVAG_348130</name>
</gene>
<keyword evidence="5" id="KW-0206">Cytoskeleton</keyword>
<reference evidence="8" key="1">
    <citation type="submission" date="2006-10" db="EMBL/GenBank/DDBJ databases">
        <authorList>
            <person name="Amadeo P."/>
            <person name="Zhao Q."/>
            <person name="Wortman J."/>
            <person name="Fraser-Liggett C."/>
            <person name="Carlton J."/>
        </authorList>
    </citation>
    <scope>NUCLEOTIDE SEQUENCE</scope>
    <source>
        <strain evidence="8">G3</strain>
    </source>
</reference>
<dbReference type="VEuPathDB" id="TrichDB:TVAGG3_0962660"/>
<keyword evidence="4" id="KW-0493">Microtubule</keyword>
<protein>
    <submittedName>
        <fullName evidence="8">Spc97 / Spc98 family protein</fullName>
    </submittedName>
</protein>
<dbReference type="eggNOG" id="KOG2001">
    <property type="taxonomic scope" value="Eukaryota"/>
</dbReference>
<feature type="domain" description="Gamma tubulin complex component protein N-terminal" evidence="7">
    <location>
        <begin position="119"/>
        <end position="346"/>
    </location>
</feature>
<dbReference type="SMR" id="A2DSV4"/>
<dbReference type="FunCoup" id="A2DSV4">
    <property type="interactions" value="634"/>
</dbReference>
<dbReference type="VEuPathDB" id="TrichDB:TVAG_348130"/>
<dbReference type="GO" id="GO:0051321">
    <property type="term" value="P:meiotic cell cycle"/>
    <property type="evidence" value="ECO:0000318"/>
    <property type="project" value="GO_Central"/>
</dbReference>
<dbReference type="InterPro" id="IPR041470">
    <property type="entry name" value="GCP_N"/>
</dbReference>
<dbReference type="OMA" id="LTHAMEY"/>
<dbReference type="AlphaFoldDB" id="A2DSV4"/>
<organism evidence="8 9">
    <name type="scientific">Trichomonas vaginalis (strain ATCC PRA-98 / G3)</name>
    <dbReference type="NCBI Taxonomy" id="412133"/>
    <lineage>
        <taxon>Eukaryota</taxon>
        <taxon>Metamonada</taxon>
        <taxon>Parabasalia</taxon>
        <taxon>Trichomonadida</taxon>
        <taxon>Trichomonadidae</taxon>
        <taxon>Trichomonas</taxon>
    </lineage>
</organism>
<evidence type="ECO:0000256" key="5">
    <source>
        <dbReference type="ARBA" id="ARBA00023212"/>
    </source>
</evidence>
<name>A2DSV4_TRIV3</name>
<dbReference type="PANTHER" id="PTHR19302:SF13">
    <property type="entry name" value="GAMMA-TUBULIN COMPLEX COMPONENT 2"/>
    <property type="match status" value="1"/>
</dbReference>
<dbReference type="GO" id="GO:0043015">
    <property type="term" value="F:gamma-tubulin binding"/>
    <property type="evidence" value="ECO:0000318"/>
    <property type="project" value="GO_Central"/>
</dbReference>
<evidence type="ECO:0000259" key="7">
    <source>
        <dbReference type="Pfam" id="PF17681"/>
    </source>
</evidence>
<evidence type="ECO:0000256" key="2">
    <source>
        <dbReference type="ARBA" id="ARBA00010337"/>
    </source>
</evidence>
<dbReference type="STRING" id="5722.A2DSV4"/>
<evidence type="ECO:0000259" key="6">
    <source>
        <dbReference type="Pfam" id="PF04130"/>
    </source>
</evidence>
<dbReference type="GO" id="GO:0000278">
    <property type="term" value="P:mitotic cell cycle"/>
    <property type="evidence" value="ECO:0000318"/>
    <property type="project" value="GO_Central"/>
</dbReference>
<feature type="domain" description="Gamma tubulin complex component C-terminal" evidence="6">
    <location>
        <begin position="387"/>
        <end position="680"/>
    </location>
</feature>
<dbReference type="OrthoDB" id="5860513at2759"/>
<dbReference type="GO" id="GO:0005874">
    <property type="term" value="C:microtubule"/>
    <property type="evidence" value="ECO:0007669"/>
    <property type="project" value="UniProtKB-KW"/>
</dbReference>
<dbReference type="Gene3D" id="1.20.120.1900">
    <property type="entry name" value="Gamma-tubulin complex, C-terminal domain"/>
    <property type="match status" value="1"/>
</dbReference>
<dbReference type="Proteomes" id="UP000001542">
    <property type="component" value="Unassembled WGS sequence"/>
</dbReference>
<dbReference type="GO" id="GO:0000930">
    <property type="term" value="C:gamma-tubulin complex"/>
    <property type="evidence" value="ECO:0000318"/>
    <property type="project" value="GO_Central"/>
</dbReference>
<comment type="subcellular location">
    <subcellularLocation>
        <location evidence="1">Cytoplasm</location>
        <location evidence="1">Cytoskeleton</location>
    </subcellularLocation>
</comment>
<comment type="similarity">
    <text evidence="2">Belongs to the TUBGCP family.</text>
</comment>
<dbReference type="EMBL" id="DS113241">
    <property type="protein sequence ID" value="EAY16503.1"/>
    <property type="molecule type" value="Genomic_DNA"/>
</dbReference>
<keyword evidence="3" id="KW-0963">Cytoplasm</keyword>
<dbReference type="InParanoid" id="A2DSV4"/>